<reference evidence="3 4" key="1">
    <citation type="submission" date="2018-04" db="EMBL/GenBank/DDBJ databases">
        <title>Genomic Encyclopedia of Archaeal and Bacterial Type Strains, Phase II (KMG-II): from individual species to whole genera.</title>
        <authorList>
            <person name="Goeker M."/>
        </authorList>
    </citation>
    <scope>NUCLEOTIDE SEQUENCE [LARGE SCALE GENOMIC DNA]</scope>
    <source>
        <strain evidence="3 4">DSM 18064</strain>
    </source>
</reference>
<dbReference type="PANTHER" id="PTHR46663:SF2">
    <property type="entry name" value="GGDEF DOMAIN-CONTAINING PROTEIN"/>
    <property type="match status" value="1"/>
</dbReference>
<dbReference type="InterPro" id="IPR000160">
    <property type="entry name" value="GGDEF_dom"/>
</dbReference>
<evidence type="ECO:0000313" key="4">
    <source>
        <dbReference type="Proteomes" id="UP000243859"/>
    </source>
</evidence>
<dbReference type="EMBL" id="QAAA01000011">
    <property type="protein sequence ID" value="PTN01649.1"/>
    <property type="molecule type" value="Genomic_DNA"/>
</dbReference>
<dbReference type="InterPro" id="IPR043128">
    <property type="entry name" value="Rev_trsase/Diguanyl_cyclase"/>
</dbReference>
<dbReference type="Gene3D" id="3.30.70.270">
    <property type="match status" value="1"/>
</dbReference>
<dbReference type="InterPro" id="IPR029787">
    <property type="entry name" value="Nucleotide_cyclase"/>
</dbReference>
<accession>A0A2T5BR00</accession>
<feature type="domain" description="GGDEF" evidence="2">
    <location>
        <begin position="196"/>
        <end position="330"/>
    </location>
</feature>
<keyword evidence="1" id="KW-0175">Coiled coil</keyword>
<dbReference type="AlphaFoldDB" id="A0A2T5BR00"/>
<dbReference type="SUPFAM" id="SSF55073">
    <property type="entry name" value="Nucleotide cyclase"/>
    <property type="match status" value="1"/>
</dbReference>
<dbReference type="Pfam" id="PF00990">
    <property type="entry name" value="GGDEF"/>
    <property type="match status" value="1"/>
</dbReference>
<dbReference type="InterPro" id="IPR052163">
    <property type="entry name" value="DGC-Regulatory_Protein"/>
</dbReference>
<keyword evidence="4" id="KW-1185">Reference proteome</keyword>
<feature type="coiled-coil region" evidence="1">
    <location>
        <begin position="145"/>
        <end position="172"/>
    </location>
</feature>
<dbReference type="CDD" id="cd01949">
    <property type="entry name" value="GGDEF"/>
    <property type="match status" value="1"/>
</dbReference>
<dbReference type="InterPro" id="IPR042463">
    <property type="entry name" value="HNOB_dom_associated_sf"/>
</dbReference>
<dbReference type="FunFam" id="3.30.70.270:FF:000001">
    <property type="entry name" value="Diguanylate cyclase domain protein"/>
    <property type="match status" value="1"/>
</dbReference>
<dbReference type="SMART" id="SM00267">
    <property type="entry name" value="GGDEF"/>
    <property type="match status" value="1"/>
</dbReference>
<protein>
    <submittedName>
        <fullName evidence="3">Diguanylate cyclase (GGDEF)-like protein</fullName>
    </submittedName>
</protein>
<comment type="caution">
    <text evidence="3">The sequence shown here is derived from an EMBL/GenBank/DDBJ whole genome shotgun (WGS) entry which is preliminary data.</text>
</comment>
<evidence type="ECO:0000259" key="2">
    <source>
        <dbReference type="PROSITE" id="PS50887"/>
    </source>
</evidence>
<proteinExistence type="predicted"/>
<organism evidence="3 4">
    <name type="scientific">Rhodovulum imhoffii</name>
    <dbReference type="NCBI Taxonomy" id="365340"/>
    <lineage>
        <taxon>Bacteria</taxon>
        <taxon>Pseudomonadati</taxon>
        <taxon>Pseudomonadota</taxon>
        <taxon>Alphaproteobacteria</taxon>
        <taxon>Rhodobacterales</taxon>
        <taxon>Paracoccaceae</taxon>
        <taxon>Rhodovulum</taxon>
    </lineage>
</organism>
<gene>
    <name evidence="3" type="ORF">C8N32_11148</name>
</gene>
<dbReference type="Gene3D" id="3.30.450.260">
    <property type="entry name" value="Haem NO binding associated domain"/>
    <property type="match status" value="1"/>
</dbReference>
<evidence type="ECO:0000256" key="1">
    <source>
        <dbReference type="SAM" id="Coils"/>
    </source>
</evidence>
<dbReference type="NCBIfam" id="TIGR00254">
    <property type="entry name" value="GGDEF"/>
    <property type="match status" value="1"/>
</dbReference>
<dbReference type="PROSITE" id="PS50887">
    <property type="entry name" value="GGDEF"/>
    <property type="match status" value="1"/>
</dbReference>
<dbReference type="GO" id="GO:0003824">
    <property type="term" value="F:catalytic activity"/>
    <property type="evidence" value="ECO:0007669"/>
    <property type="project" value="UniProtKB-ARBA"/>
</dbReference>
<evidence type="ECO:0000313" key="3">
    <source>
        <dbReference type="EMBL" id="PTN01649.1"/>
    </source>
</evidence>
<dbReference type="PANTHER" id="PTHR46663">
    <property type="entry name" value="DIGUANYLATE CYCLASE DGCT-RELATED"/>
    <property type="match status" value="1"/>
</dbReference>
<dbReference type="Proteomes" id="UP000243859">
    <property type="component" value="Unassembled WGS sequence"/>
</dbReference>
<name>A0A2T5BR00_9RHOB</name>
<sequence>MKGQVPCFAHVSMPVRALNSLMPMHLWFSPLGEVLTAGPTLAKLAGKAAFSGMPFQEVLEVHRPFPVSDMAGLTTLEGERLGLRLYALPEHNLKGSVVVLPDGGAFLNLSLGLSVIEVVGRYRLTLRDFAPSELAVEMLYLVEAKTAVLEEYKRLNTRLKRAREQAEERAATDMLTGLRNRRALQTALNAAVNGAQPFGLMHVDLDYFKQVNDRLGHAAGDEVLQVVARILLDETRRSDTVARAGGDEFIILFLGLVDARQLLRIGRRIIAQLEEPIPFGEDTCRVSASIGMTLSTFYTHPDPRQMLKDADDALYEAKRAGRGQVRVVRI</sequence>